<reference evidence="2 3" key="1">
    <citation type="submission" date="2013-07" db="EMBL/GenBank/DDBJ databases">
        <authorList>
            <consortium name="DOE Joint Genome Institute"/>
            <person name="Eisen J."/>
            <person name="Huntemann M."/>
            <person name="Han J."/>
            <person name="Chen A."/>
            <person name="Kyrpides N."/>
            <person name="Mavromatis K."/>
            <person name="Markowitz V."/>
            <person name="Palaniappan K."/>
            <person name="Ivanova N."/>
            <person name="Schaumberg A."/>
            <person name="Pati A."/>
            <person name="Liolios K."/>
            <person name="Nordberg H.P."/>
            <person name="Cantor M.N."/>
            <person name="Hua S.X."/>
            <person name="Woyke T."/>
        </authorList>
    </citation>
    <scope>NUCLEOTIDE SEQUENCE [LARGE SCALE GENOMIC DNA]</scope>
    <source>
        <strain evidence="2 3">DSM 44712</strain>
    </source>
</reference>
<keyword evidence="1" id="KW-0812">Transmembrane</keyword>
<dbReference type="OrthoDB" id="4698148at2"/>
<name>A0A010ZWZ6_9ACTN</name>
<dbReference type="HOGENOM" id="CLU_078522_1_1_11"/>
<evidence type="ECO:0000256" key="1">
    <source>
        <dbReference type="SAM" id="Phobius"/>
    </source>
</evidence>
<gene>
    <name evidence="2" type="ORF">CryarDRAFT_2856</name>
</gene>
<feature type="transmembrane region" description="Helical" evidence="1">
    <location>
        <begin position="94"/>
        <end position="116"/>
    </location>
</feature>
<protein>
    <submittedName>
        <fullName evidence="2">Putative membrane protein</fullName>
    </submittedName>
</protein>
<sequence length="232" mass="24628">MTMTAPRIRRAAAGWWLGLSALAIAVYAPLPYLTTSLAELAADDAGLAANYVDRPAVVQVFFYLHVVSGGTALVLSPLQLSARVRHRVPAVHRVVGRVTFAAIAVGGVAGAVLAPFNQAGPVGTAGFGLLALGWLACAGAAYAAIRRRDVAAHRRWAIRTFALTYAGVMLRLWLGVLIVAGSSLAGLDEGDAFALAYPAAAFLCWVPNLLLAEWLLRRRRPTGHRRPLNART</sequence>
<comment type="caution">
    <text evidence="2">The sequence shown here is derived from an EMBL/GenBank/DDBJ whole genome shotgun (WGS) entry which is preliminary data.</text>
</comment>
<feature type="transmembrane region" description="Helical" evidence="1">
    <location>
        <begin position="192"/>
        <end position="216"/>
    </location>
</feature>
<keyword evidence="1" id="KW-1133">Transmembrane helix</keyword>
<evidence type="ECO:0000313" key="2">
    <source>
        <dbReference type="EMBL" id="EXG81737.1"/>
    </source>
</evidence>
<feature type="transmembrane region" description="Helical" evidence="1">
    <location>
        <begin position="122"/>
        <end position="144"/>
    </location>
</feature>
<dbReference type="Proteomes" id="UP000021053">
    <property type="component" value="Unassembled WGS sequence"/>
</dbReference>
<dbReference type="InterPro" id="IPR018750">
    <property type="entry name" value="DUF2306_membrane"/>
</dbReference>
<dbReference type="AlphaFoldDB" id="A0A010ZWZ6"/>
<keyword evidence="3" id="KW-1185">Reference proteome</keyword>
<dbReference type="EMBL" id="JFBT01000001">
    <property type="protein sequence ID" value="EXG81737.1"/>
    <property type="molecule type" value="Genomic_DNA"/>
</dbReference>
<proteinExistence type="predicted"/>
<organism evidence="2 3">
    <name type="scientific">Cryptosporangium arvum DSM 44712</name>
    <dbReference type="NCBI Taxonomy" id="927661"/>
    <lineage>
        <taxon>Bacteria</taxon>
        <taxon>Bacillati</taxon>
        <taxon>Actinomycetota</taxon>
        <taxon>Actinomycetes</taxon>
        <taxon>Cryptosporangiales</taxon>
        <taxon>Cryptosporangiaceae</taxon>
        <taxon>Cryptosporangium</taxon>
    </lineage>
</organism>
<accession>A0A010ZWZ6</accession>
<dbReference type="RefSeq" id="WP_035851157.1">
    <property type="nucleotide sequence ID" value="NZ_KK073874.1"/>
</dbReference>
<evidence type="ECO:0000313" key="3">
    <source>
        <dbReference type="Proteomes" id="UP000021053"/>
    </source>
</evidence>
<feature type="transmembrane region" description="Helical" evidence="1">
    <location>
        <begin position="12"/>
        <end position="30"/>
    </location>
</feature>
<keyword evidence="1" id="KW-0472">Membrane</keyword>
<feature type="transmembrane region" description="Helical" evidence="1">
    <location>
        <begin position="156"/>
        <end position="180"/>
    </location>
</feature>
<dbReference type="Pfam" id="PF10067">
    <property type="entry name" value="DUF2306"/>
    <property type="match status" value="1"/>
</dbReference>
<feature type="transmembrane region" description="Helical" evidence="1">
    <location>
        <begin position="60"/>
        <end position="82"/>
    </location>
</feature>